<dbReference type="SUPFAM" id="SSF47336">
    <property type="entry name" value="ACP-like"/>
    <property type="match status" value="1"/>
</dbReference>
<keyword evidence="2" id="KW-1185">Reference proteome</keyword>
<organism evidence="1 2">
    <name type="scientific">Rhodanobacter hydrolyticus</name>
    <dbReference type="NCBI Taxonomy" id="2250595"/>
    <lineage>
        <taxon>Bacteria</taxon>
        <taxon>Pseudomonadati</taxon>
        <taxon>Pseudomonadota</taxon>
        <taxon>Gammaproteobacteria</taxon>
        <taxon>Lysobacterales</taxon>
        <taxon>Rhodanobacteraceae</taxon>
        <taxon>Rhodanobacter</taxon>
    </lineage>
</organism>
<gene>
    <name evidence="1" type="ORF">ISP25_15950</name>
</gene>
<comment type="caution">
    <text evidence="1">The sequence shown here is derived from an EMBL/GenBank/DDBJ whole genome shotgun (WGS) entry which is preliminary data.</text>
</comment>
<accession>A0ABW8JAJ6</accession>
<reference evidence="1 2" key="1">
    <citation type="submission" date="2020-10" db="EMBL/GenBank/DDBJ databases">
        <title>Phylogeny of dyella-like bacteria.</title>
        <authorList>
            <person name="Fu J."/>
        </authorList>
    </citation>
    <scope>NUCLEOTIDE SEQUENCE [LARGE SCALE GENOMIC DNA]</scope>
    <source>
        <strain evidence="1 2">KACC 19113</strain>
    </source>
</reference>
<dbReference type="RefSeq" id="WP_192159565.1">
    <property type="nucleotide sequence ID" value="NZ_JADIKK010000008.1"/>
</dbReference>
<dbReference type="InterPro" id="IPR036736">
    <property type="entry name" value="ACP-like_sf"/>
</dbReference>
<name>A0ABW8JAJ6_9GAMM</name>
<protein>
    <submittedName>
        <fullName evidence="1">Acyl carrier protein</fullName>
    </submittedName>
</protein>
<proteinExistence type="predicted"/>
<dbReference type="EMBL" id="JADIKK010000008">
    <property type="protein sequence ID" value="MFK2878565.1"/>
    <property type="molecule type" value="Genomic_DNA"/>
</dbReference>
<dbReference type="Proteomes" id="UP001620339">
    <property type="component" value="Unassembled WGS sequence"/>
</dbReference>
<evidence type="ECO:0000313" key="1">
    <source>
        <dbReference type="EMBL" id="MFK2878565.1"/>
    </source>
</evidence>
<sequence length="74" mass="8203">MEEFLKEMADILDEETVKEDDRLDGFESWDSLAVLSVVAMADSRYRATFAAREIRGATTVGDLYRLLSAGARAG</sequence>
<evidence type="ECO:0000313" key="2">
    <source>
        <dbReference type="Proteomes" id="UP001620339"/>
    </source>
</evidence>
<dbReference type="Gene3D" id="1.10.1200.10">
    <property type="entry name" value="ACP-like"/>
    <property type="match status" value="1"/>
</dbReference>